<dbReference type="Gene3D" id="3.40.50.150">
    <property type="entry name" value="Vaccinia Virus protein VP39"/>
    <property type="match status" value="1"/>
</dbReference>
<organism evidence="2 3">
    <name type="scientific">Paenibacillus gyeongsangnamensis</name>
    <dbReference type="NCBI Taxonomy" id="3388067"/>
    <lineage>
        <taxon>Bacteria</taxon>
        <taxon>Bacillati</taxon>
        <taxon>Bacillota</taxon>
        <taxon>Bacilli</taxon>
        <taxon>Bacillales</taxon>
        <taxon>Paenibacillaceae</taxon>
        <taxon>Paenibacillus</taxon>
    </lineage>
</organism>
<keyword evidence="3" id="KW-1185">Reference proteome</keyword>
<keyword evidence="2" id="KW-0808">Transferase</keyword>
<dbReference type="PANTHER" id="PTHR45036">
    <property type="entry name" value="METHYLTRANSFERASE LIKE 7B"/>
    <property type="match status" value="1"/>
</dbReference>
<dbReference type="EMBL" id="JAQAGZ010000015">
    <property type="protein sequence ID" value="MCZ8515041.1"/>
    <property type="molecule type" value="Genomic_DNA"/>
</dbReference>
<name>A0ABT4QDW0_9BACL</name>
<reference evidence="2 3" key="1">
    <citation type="submission" date="2022-12" db="EMBL/GenBank/DDBJ databases">
        <title>Draft genome sequence of Paenibacillus sp. dW9.</title>
        <authorList>
            <person name="Choi E.-W."/>
            <person name="Kim D.-U."/>
        </authorList>
    </citation>
    <scope>NUCLEOTIDE SEQUENCE [LARGE SCALE GENOMIC DNA]</scope>
    <source>
        <strain evidence="3">dW9</strain>
    </source>
</reference>
<gene>
    <name evidence="2" type="ORF">O9H85_21980</name>
</gene>
<evidence type="ECO:0000313" key="2">
    <source>
        <dbReference type="EMBL" id="MCZ8515041.1"/>
    </source>
</evidence>
<dbReference type="Proteomes" id="UP001527882">
    <property type="component" value="Unassembled WGS sequence"/>
</dbReference>
<protein>
    <submittedName>
        <fullName evidence="2">Class I SAM-dependent methyltransferase</fullName>
    </submittedName>
</protein>
<feature type="domain" description="Methyltransferase type 11" evidence="1">
    <location>
        <begin position="37"/>
        <end position="131"/>
    </location>
</feature>
<evidence type="ECO:0000259" key="1">
    <source>
        <dbReference type="Pfam" id="PF08241"/>
    </source>
</evidence>
<dbReference type="GO" id="GO:0008168">
    <property type="term" value="F:methyltransferase activity"/>
    <property type="evidence" value="ECO:0007669"/>
    <property type="project" value="UniProtKB-KW"/>
</dbReference>
<dbReference type="GO" id="GO:0032259">
    <property type="term" value="P:methylation"/>
    <property type="evidence" value="ECO:0007669"/>
    <property type="project" value="UniProtKB-KW"/>
</dbReference>
<evidence type="ECO:0000313" key="3">
    <source>
        <dbReference type="Proteomes" id="UP001527882"/>
    </source>
</evidence>
<keyword evidence="2" id="KW-0489">Methyltransferase</keyword>
<accession>A0ABT4QDW0</accession>
<dbReference type="PANTHER" id="PTHR45036:SF1">
    <property type="entry name" value="METHYLTRANSFERASE LIKE 7A"/>
    <property type="match status" value="1"/>
</dbReference>
<dbReference type="SUPFAM" id="SSF53335">
    <property type="entry name" value="S-adenosyl-L-methionine-dependent methyltransferases"/>
    <property type="match status" value="1"/>
</dbReference>
<proteinExistence type="predicted"/>
<comment type="caution">
    <text evidence="2">The sequence shown here is derived from an EMBL/GenBank/DDBJ whole genome shotgun (WGS) entry which is preliminary data.</text>
</comment>
<dbReference type="CDD" id="cd02440">
    <property type="entry name" value="AdoMet_MTases"/>
    <property type="match status" value="1"/>
</dbReference>
<dbReference type="InterPro" id="IPR013216">
    <property type="entry name" value="Methyltransf_11"/>
</dbReference>
<sequence>MGKLFAKIYDIMMQPLEQKGLTELRKNLIRNARGKVLEIGSGTGLNFPFYERADKVIAIEPQPLMMNRSLIRANDALVPIDVVLADAEEIPFQDNTFDTVVGTLVLCTIPNPLKTLEEIRRVCKPHGTILFLEHVRLDRPILGRIQDWLTPIWKHVCDGCHLNRKTVELINKVGFKLVRKKQYCKNLLLEIELLNSK</sequence>
<dbReference type="RefSeq" id="WP_269883570.1">
    <property type="nucleotide sequence ID" value="NZ_JAQAGZ010000015.1"/>
</dbReference>
<dbReference type="InterPro" id="IPR029063">
    <property type="entry name" value="SAM-dependent_MTases_sf"/>
</dbReference>
<dbReference type="InterPro" id="IPR052356">
    <property type="entry name" value="Thiol_S-MT"/>
</dbReference>
<dbReference type="Pfam" id="PF08241">
    <property type="entry name" value="Methyltransf_11"/>
    <property type="match status" value="1"/>
</dbReference>